<feature type="transmembrane region" description="Helical" evidence="2">
    <location>
        <begin position="208"/>
        <end position="234"/>
    </location>
</feature>
<feature type="transmembrane region" description="Helical" evidence="2">
    <location>
        <begin position="254"/>
        <end position="273"/>
    </location>
</feature>
<dbReference type="AlphaFoldDB" id="A0A923RL42"/>
<sequence>METIYRIADRLWKRFVKWLGEEKHQERFILTCFVLSLLPLLILSFYNHPAMDDFNYGILTRHALTENKGLAVIPAVLGAAVQRAKNLWYSWQGTYTFSILAALRPSVITERLTFIQTFILLGVFIAGFWYFTEVILHRILGMSKAVAVITACVVMTLCVQYVPFGVEAFYWWNGSIGYTGLFSVLLAFMGLLADALHKKKITVKRMVGLILLEVLLAGGMYPNALLTGVVLFFLMLDVLADKKYGKVMKIQGTALFLAFIPAFGLSFIAPGNARRQAYFQHRTPFEAIYKSYTKSLDYMFNEATNVVIVLVLIALFLYMLWKLKDSQFSFRCPFLFTLVSYSMVVVMWVPGIYAVRYISGGRYFNILYYGVILFYASNAIYYAGWLRRQCEKCGDQVMELLKKAAPAMLGAVAIGCVVLGMWKIDIVTNLEEITSATALKSLVYGEARVYDKEIREREALYNDPDVKDVVVDEVTYRPVLLYYGTLTTDPNDGRNLAMCEYYDKDSMVKYDPEGDGNSGDGNTDTQTDGTDADTTENTETENSEAETAE</sequence>
<evidence type="ECO:0000256" key="1">
    <source>
        <dbReference type="SAM" id="MobiDB-lite"/>
    </source>
</evidence>
<feature type="transmembrane region" description="Helical" evidence="2">
    <location>
        <begin position="303"/>
        <end position="321"/>
    </location>
</feature>
<feature type="transmembrane region" description="Helical" evidence="2">
    <location>
        <begin position="366"/>
        <end position="384"/>
    </location>
</feature>
<feature type="transmembrane region" description="Helical" evidence="2">
    <location>
        <begin position="113"/>
        <end position="132"/>
    </location>
</feature>
<dbReference type="EMBL" id="JACOOR010000002">
    <property type="protein sequence ID" value="MBC5658793.1"/>
    <property type="molecule type" value="Genomic_DNA"/>
</dbReference>
<keyword evidence="4" id="KW-1185">Reference proteome</keyword>
<evidence type="ECO:0000256" key="2">
    <source>
        <dbReference type="SAM" id="Phobius"/>
    </source>
</evidence>
<keyword evidence="2" id="KW-1133">Transmembrane helix</keyword>
<reference evidence="3" key="1">
    <citation type="submission" date="2020-08" db="EMBL/GenBank/DDBJ databases">
        <title>Genome public.</title>
        <authorList>
            <person name="Liu C."/>
            <person name="Sun Q."/>
        </authorList>
    </citation>
    <scope>NUCLEOTIDE SEQUENCE</scope>
    <source>
        <strain evidence="3">NSJ-68</strain>
    </source>
</reference>
<name>A0A923RL42_9FIRM</name>
<organism evidence="3 4">
    <name type="scientific">Anaerosacchariphilus hominis</name>
    <dbReference type="NCBI Taxonomy" id="2763017"/>
    <lineage>
        <taxon>Bacteria</taxon>
        <taxon>Bacillati</taxon>
        <taxon>Bacillota</taxon>
        <taxon>Clostridia</taxon>
        <taxon>Lachnospirales</taxon>
        <taxon>Lachnospiraceae</taxon>
        <taxon>Anaerosacchariphilus</taxon>
    </lineage>
</organism>
<gene>
    <name evidence="3" type="ORF">H8S44_03275</name>
</gene>
<accession>A0A923RL42</accession>
<feature type="region of interest" description="Disordered" evidence="1">
    <location>
        <begin position="508"/>
        <end position="549"/>
    </location>
</feature>
<dbReference type="RefSeq" id="WP_186873269.1">
    <property type="nucleotide sequence ID" value="NZ_JACOOR010000002.1"/>
</dbReference>
<dbReference type="Proteomes" id="UP000649345">
    <property type="component" value="Unassembled WGS sequence"/>
</dbReference>
<feature type="transmembrane region" description="Helical" evidence="2">
    <location>
        <begin position="333"/>
        <end position="354"/>
    </location>
</feature>
<evidence type="ECO:0000313" key="3">
    <source>
        <dbReference type="EMBL" id="MBC5658793.1"/>
    </source>
</evidence>
<proteinExistence type="predicted"/>
<feature type="compositionally biased region" description="Low complexity" evidence="1">
    <location>
        <begin position="520"/>
        <end position="529"/>
    </location>
</feature>
<protein>
    <submittedName>
        <fullName evidence="3">Uncharacterized protein</fullName>
    </submittedName>
</protein>
<feature type="compositionally biased region" description="Acidic residues" evidence="1">
    <location>
        <begin position="530"/>
        <end position="549"/>
    </location>
</feature>
<feature type="transmembrane region" description="Helical" evidence="2">
    <location>
        <begin position="176"/>
        <end position="196"/>
    </location>
</feature>
<evidence type="ECO:0000313" key="4">
    <source>
        <dbReference type="Proteomes" id="UP000649345"/>
    </source>
</evidence>
<keyword evidence="2" id="KW-0812">Transmembrane</keyword>
<feature type="transmembrane region" description="Helical" evidence="2">
    <location>
        <begin position="144"/>
        <end position="164"/>
    </location>
</feature>
<comment type="caution">
    <text evidence="3">The sequence shown here is derived from an EMBL/GenBank/DDBJ whole genome shotgun (WGS) entry which is preliminary data.</text>
</comment>
<feature type="transmembrane region" description="Helical" evidence="2">
    <location>
        <begin position="28"/>
        <end position="46"/>
    </location>
</feature>
<keyword evidence="2" id="KW-0472">Membrane</keyword>